<dbReference type="EMBL" id="BGZK01000111">
    <property type="protein sequence ID" value="GBP19769.1"/>
    <property type="molecule type" value="Genomic_DNA"/>
</dbReference>
<name>A0A4C1U0F3_EUMVA</name>
<evidence type="ECO:0000313" key="4">
    <source>
        <dbReference type="Proteomes" id="UP000299102"/>
    </source>
</evidence>
<evidence type="ECO:0000313" key="3">
    <source>
        <dbReference type="EMBL" id="GBP19769.1"/>
    </source>
</evidence>
<comment type="caution">
    <text evidence="3">The sequence shown here is derived from an EMBL/GenBank/DDBJ whole genome shotgun (WGS) entry which is preliminary data.</text>
</comment>
<evidence type="ECO:0000256" key="1">
    <source>
        <dbReference type="SAM" id="MobiDB-lite"/>
    </source>
</evidence>
<gene>
    <name evidence="3" type="ORF">EVAR_8929_1</name>
</gene>
<dbReference type="AlphaFoldDB" id="A0A4C1U0F3"/>
<dbReference type="Proteomes" id="UP000299102">
    <property type="component" value="Unassembled WGS sequence"/>
</dbReference>
<sequence length="80" mass="9095">MVTDAGATSQQSPVRCWSLRMLLLHVLIQWECGISSIEAIQFYAEAKVATEWFYYNYVSSNKYSKPSSGSSFSRSEDEEV</sequence>
<keyword evidence="4" id="KW-1185">Reference proteome</keyword>
<reference evidence="3 4" key="1">
    <citation type="journal article" date="2019" name="Commun. Biol.">
        <title>The bagworm genome reveals a unique fibroin gene that provides high tensile strength.</title>
        <authorList>
            <person name="Kono N."/>
            <person name="Nakamura H."/>
            <person name="Ohtoshi R."/>
            <person name="Tomita M."/>
            <person name="Numata K."/>
            <person name="Arakawa K."/>
        </authorList>
    </citation>
    <scope>NUCLEOTIDE SEQUENCE [LARGE SCALE GENOMIC DNA]</scope>
</reference>
<feature type="signal peptide" evidence="2">
    <location>
        <begin position="1"/>
        <end position="39"/>
    </location>
</feature>
<evidence type="ECO:0000256" key="2">
    <source>
        <dbReference type="SAM" id="SignalP"/>
    </source>
</evidence>
<feature type="chain" id="PRO_5020030141" evidence="2">
    <location>
        <begin position="40"/>
        <end position="80"/>
    </location>
</feature>
<organism evidence="3 4">
    <name type="scientific">Eumeta variegata</name>
    <name type="common">Bagworm moth</name>
    <name type="synonym">Eumeta japonica</name>
    <dbReference type="NCBI Taxonomy" id="151549"/>
    <lineage>
        <taxon>Eukaryota</taxon>
        <taxon>Metazoa</taxon>
        <taxon>Ecdysozoa</taxon>
        <taxon>Arthropoda</taxon>
        <taxon>Hexapoda</taxon>
        <taxon>Insecta</taxon>
        <taxon>Pterygota</taxon>
        <taxon>Neoptera</taxon>
        <taxon>Endopterygota</taxon>
        <taxon>Lepidoptera</taxon>
        <taxon>Glossata</taxon>
        <taxon>Ditrysia</taxon>
        <taxon>Tineoidea</taxon>
        <taxon>Psychidae</taxon>
        <taxon>Oiketicinae</taxon>
        <taxon>Eumeta</taxon>
    </lineage>
</organism>
<accession>A0A4C1U0F3</accession>
<proteinExistence type="predicted"/>
<feature type="compositionally biased region" description="Low complexity" evidence="1">
    <location>
        <begin position="60"/>
        <end position="73"/>
    </location>
</feature>
<feature type="region of interest" description="Disordered" evidence="1">
    <location>
        <begin position="60"/>
        <end position="80"/>
    </location>
</feature>
<keyword evidence="2" id="KW-0732">Signal</keyword>
<protein>
    <submittedName>
        <fullName evidence="3">Uncharacterized protein</fullName>
    </submittedName>
</protein>